<dbReference type="InterPro" id="IPR032687">
    <property type="entry name" value="AraC-type_N"/>
</dbReference>
<evidence type="ECO:0000313" key="6">
    <source>
        <dbReference type="Proteomes" id="UP000184268"/>
    </source>
</evidence>
<evidence type="ECO:0000256" key="2">
    <source>
        <dbReference type="ARBA" id="ARBA00023125"/>
    </source>
</evidence>
<dbReference type="PANTHER" id="PTHR47894">
    <property type="entry name" value="HTH-TYPE TRANSCRIPTIONAL REGULATOR GADX"/>
    <property type="match status" value="1"/>
</dbReference>
<keyword evidence="2 5" id="KW-0238">DNA-binding</keyword>
<keyword evidence="1" id="KW-0805">Transcription regulation</keyword>
<accession>A0A1M5ZQE5</accession>
<evidence type="ECO:0000259" key="4">
    <source>
        <dbReference type="PROSITE" id="PS01124"/>
    </source>
</evidence>
<evidence type="ECO:0000256" key="3">
    <source>
        <dbReference type="ARBA" id="ARBA00023163"/>
    </source>
</evidence>
<proteinExistence type="predicted"/>
<gene>
    <name evidence="5" type="ORF">SAMN02745129_0477</name>
</gene>
<dbReference type="PROSITE" id="PS01124">
    <property type="entry name" value="HTH_ARAC_FAMILY_2"/>
    <property type="match status" value="1"/>
</dbReference>
<dbReference type="GO" id="GO:0005829">
    <property type="term" value="C:cytosol"/>
    <property type="evidence" value="ECO:0007669"/>
    <property type="project" value="TreeGrafter"/>
</dbReference>
<dbReference type="Pfam" id="PF12625">
    <property type="entry name" value="Arabinose_bd"/>
    <property type="match status" value="1"/>
</dbReference>
<dbReference type="SMART" id="SM00342">
    <property type="entry name" value="HTH_ARAC"/>
    <property type="match status" value="1"/>
</dbReference>
<dbReference type="Pfam" id="PF12833">
    <property type="entry name" value="HTH_18"/>
    <property type="match status" value="1"/>
</dbReference>
<evidence type="ECO:0000313" key="5">
    <source>
        <dbReference type="EMBL" id="SHI26326.1"/>
    </source>
</evidence>
<dbReference type="PRINTS" id="PR00032">
    <property type="entry name" value="HTHARAC"/>
</dbReference>
<organism evidence="5 6">
    <name type="scientific">Ferrimonas marina</name>
    <dbReference type="NCBI Taxonomy" id="299255"/>
    <lineage>
        <taxon>Bacteria</taxon>
        <taxon>Pseudomonadati</taxon>
        <taxon>Pseudomonadota</taxon>
        <taxon>Gammaproteobacteria</taxon>
        <taxon>Alteromonadales</taxon>
        <taxon>Ferrimonadaceae</taxon>
        <taxon>Ferrimonas</taxon>
    </lineage>
</organism>
<dbReference type="Gene3D" id="1.10.10.60">
    <property type="entry name" value="Homeodomain-like"/>
    <property type="match status" value="1"/>
</dbReference>
<keyword evidence="6" id="KW-1185">Reference proteome</keyword>
<evidence type="ECO:0000256" key="1">
    <source>
        <dbReference type="ARBA" id="ARBA00023015"/>
    </source>
</evidence>
<protein>
    <submittedName>
        <fullName evidence="5">AraC-type DNA-binding protein</fullName>
    </submittedName>
</protein>
<dbReference type="STRING" id="299255.SAMN02745129_0477"/>
<dbReference type="InterPro" id="IPR020449">
    <property type="entry name" value="Tscrpt_reg_AraC-type_HTH"/>
</dbReference>
<dbReference type="GO" id="GO:0003700">
    <property type="term" value="F:DNA-binding transcription factor activity"/>
    <property type="evidence" value="ECO:0007669"/>
    <property type="project" value="InterPro"/>
</dbReference>
<reference evidence="5 6" key="1">
    <citation type="submission" date="2016-11" db="EMBL/GenBank/DDBJ databases">
        <authorList>
            <person name="Jaros S."/>
            <person name="Januszkiewicz K."/>
            <person name="Wedrychowicz H."/>
        </authorList>
    </citation>
    <scope>NUCLEOTIDE SEQUENCE [LARGE SCALE GENOMIC DNA]</scope>
    <source>
        <strain evidence="5 6">DSM 16917</strain>
    </source>
</reference>
<dbReference type="InterPro" id="IPR009057">
    <property type="entry name" value="Homeodomain-like_sf"/>
</dbReference>
<sequence length="346" mass="39084">MRQETVSMDYIELLLSHARQQGYDVPALLSSCSITPAQLTEQSALPVKQFAALYQRLIGLAQDDSFGMLYGGKMPNGSFRMMCYCIEHCSTLGQALQRCSEFYEVCKGPNIKPTVSLHQGRALFHFASLDSQPQEVADQLVSNHSPTLIRTTFSIWHRFISWMIGTRLPLLGAEFSFAEQPHGQDFELLFQCPIDYRRPQNRLMFDASWLDKPLVQTGDDWRGFLKTAPYQLMVMVNGDSSLSARIRALLGRDFSRPLPSAERVAQQLGLSVRTLRRQLALEGTSYTQLKNQCRKEAALDYLSCPELSIQDVAHLVGFDDPSPFIRAFRQWSGQTPGDYRASLLNA</sequence>
<dbReference type="PANTHER" id="PTHR47894:SF1">
    <property type="entry name" value="HTH-TYPE TRANSCRIPTIONAL REGULATOR VQSM"/>
    <property type="match status" value="1"/>
</dbReference>
<feature type="domain" description="HTH araC/xylS-type" evidence="4">
    <location>
        <begin position="244"/>
        <end position="342"/>
    </location>
</feature>
<dbReference type="Proteomes" id="UP000184268">
    <property type="component" value="Unassembled WGS sequence"/>
</dbReference>
<dbReference type="AlphaFoldDB" id="A0A1M5ZQE5"/>
<dbReference type="InterPro" id="IPR018060">
    <property type="entry name" value="HTH_AraC"/>
</dbReference>
<dbReference type="EMBL" id="FQXG01000014">
    <property type="protein sequence ID" value="SHI26326.1"/>
    <property type="molecule type" value="Genomic_DNA"/>
</dbReference>
<keyword evidence="3" id="KW-0804">Transcription</keyword>
<dbReference type="SUPFAM" id="SSF46689">
    <property type="entry name" value="Homeodomain-like"/>
    <property type="match status" value="1"/>
</dbReference>
<name>A0A1M5ZQE5_9GAMM</name>
<dbReference type="GO" id="GO:0000976">
    <property type="term" value="F:transcription cis-regulatory region binding"/>
    <property type="evidence" value="ECO:0007669"/>
    <property type="project" value="TreeGrafter"/>
</dbReference>